<feature type="transmembrane region" description="Helical" evidence="3">
    <location>
        <begin position="65"/>
        <end position="90"/>
    </location>
</feature>
<sequence length="351" mass="37899">MAVRRRARSVPPPGPTVEDTVTTMVYEPIPSTAVTNLRASQISVLQHSPTIDNTTSQTHMSDRELAFVITAALLAMGVLLLVSAIVHLLWRRRRHGRLPTPRASADTQEQGLNVPRDFDDSGWGTPMDDKCPQFQEYLAQSPCLPTPNPSILPPHISHLTQTDVRAPNAELTTILEQFEQRLLQEEKDIALALDIAFGHDTLDCAPFFGGSEDDVTTMLSLQAGLESVGKRAAGVRNRARQGSDASASSQSTTVTIEGFASHSSSNSSLTSMESMISEIDESAEEAEEVYEVKRAQTHSMEIQKGKLIAWQPGGVRLMVTGPSTATLATASSSVSIDLAEFPSPPPSLEAT</sequence>
<feature type="region of interest" description="Disordered" evidence="2">
    <location>
        <begin position="232"/>
        <end position="281"/>
    </location>
</feature>
<evidence type="ECO:0000256" key="1">
    <source>
        <dbReference type="SAM" id="Coils"/>
    </source>
</evidence>
<protein>
    <submittedName>
        <fullName evidence="4">Uncharacterized protein</fullName>
    </submittedName>
</protein>
<evidence type="ECO:0000313" key="5">
    <source>
        <dbReference type="Proteomes" id="UP001218218"/>
    </source>
</evidence>
<reference evidence="4" key="1">
    <citation type="submission" date="2023-03" db="EMBL/GenBank/DDBJ databases">
        <title>Massive genome expansion in bonnet fungi (Mycena s.s.) driven by repeated elements and novel gene families across ecological guilds.</title>
        <authorList>
            <consortium name="Lawrence Berkeley National Laboratory"/>
            <person name="Harder C.B."/>
            <person name="Miyauchi S."/>
            <person name="Viragh M."/>
            <person name="Kuo A."/>
            <person name="Thoen E."/>
            <person name="Andreopoulos B."/>
            <person name="Lu D."/>
            <person name="Skrede I."/>
            <person name="Drula E."/>
            <person name="Henrissat B."/>
            <person name="Morin E."/>
            <person name="Kohler A."/>
            <person name="Barry K."/>
            <person name="LaButti K."/>
            <person name="Morin E."/>
            <person name="Salamov A."/>
            <person name="Lipzen A."/>
            <person name="Mereny Z."/>
            <person name="Hegedus B."/>
            <person name="Baldrian P."/>
            <person name="Stursova M."/>
            <person name="Weitz H."/>
            <person name="Taylor A."/>
            <person name="Grigoriev I.V."/>
            <person name="Nagy L.G."/>
            <person name="Martin F."/>
            <person name="Kauserud H."/>
        </authorList>
    </citation>
    <scope>NUCLEOTIDE SEQUENCE</scope>
    <source>
        <strain evidence="4">CBHHK002</strain>
    </source>
</reference>
<proteinExistence type="predicted"/>
<evidence type="ECO:0000256" key="2">
    <source>
        <dbReference type="SAM" id="MobiDB-lite"/>
    </source>
</evidence>
<keyword evidence="3" id="KW-0812">Transmembrane</keyword>
<dbReference type="AlphaFoldDB" id="A0AAD6ZZD5"/>
<evidence type="ECO:0000313" key="4">
    <source>
        <dbReference type="EMBL" id="KAJ7346519.1"/>
    </source>
</evidence>
<dbReference type="Proteomes" id="UP001218218">
    <property type="component" value="Unassembled WGS sequence"/>
</dbReference>
<feature type="compositionally biased region" description="Polar residues" evidence="2">
    <location>
        <begin position="243"/>
        <end position="255"/>
    </location>
</feature>
<evidence type="ECO:0000256" key="3">
    <source>
        <dbReference type="SAM" id="Phobius"/>
    </source>
</evidence>
<keyword evidence="3" id="KW-0472">Membrane</keyword>
<keyword evidence="5" id="KW-1185">Reference proteome</keyword>
<gene>
    <name evidence="4" type="ORF">DFH08DRAFT_868492</name>
</gene>
<organism evidence="4 5">
    <name type="scientific">Mycena albidolilacea</name>
    <dbReference type="NCBI Taxonomy" id="1033008"/>
    <lineage>
        <taxon>Eukaryota</taxon>
        <taxon>Fungi</taxon>
        <taxon>Dikarya</taxon>
        <taxon>Basidiomycota</taxon>
        <taxon>Agaricomycotina</taxon>
        <taxon>Agaricomycetes</taxon>
        <taxon>Agaricomycetidae</taxon>
        <taxon>Agaricales</taxon>
        <taxon>Marasmiineae</taxon>
        <taxon>Mycenaceae</taxon>
        <taxon>Mycena</taxon>
    </lineage>
</organism>
<name>A0AAD6ZZD5_9AGAR</name>
<keyword evidence="3" id="KW-1133">Transmembrane helix</keyword>
<keyword evidence="1" id="KW-0175">Coiled coil</keyword>
<comment type="caution">
    <text evidence="4">The sequence shown here is derived from an EMBL/GenBank/DDBJ whole genome shotgun (WGS) entry which is preliminary data.</text>
</comment>
<dbReference type="EMBL" id="JARIHO010000020">
    <property type="protein sequence ID" value="KAJ7346519.1"/>
    <property type="molecule type" value="Genomic_DNA"/>
</dbReference>
<accession>A0AAD6ZZD5</accession>
<feature type="coiled-coil region" evidence="1">
    <location>
        <begin position="168"/>
        <end position="195"/>
    </location>
</feature>
<feature type="compositionally biased region" description="Low complexity" evidence="2">
    <location>
        <begin position="261"/>
        <end position="277"/>
    </location>
</feature>